<protein>
    <submittedName>
        <fullName evidence="5">Common central domain of tyrosinase</fullName>
    </submittedName>
</protein>
<evidence type="ECO:0000256" key="3">
    <source>
        <dbReference type="SAM" id="SignalP"/>
    </source>
</evidence>
<feature type="domain" description="Tyrosinase copper-binding" evidence="4">
    <location>
        <begin position="73"/>
        <end position="90"/>
    </location>
</feature>
<keyword evidence="3" id="KW-0732">Signal</keyword>
<sequence length="109" mass="12725">MKLFLLLVLYLLTRVSKLSEAQSCGSRVRKDWEMMTETEKTTYRNAIRAAMDSGAYIKFVELHTEMTSEKEAHGQCMFTYWHRYMLLAFENMLRGQGAAYACVTVPYFN</sequence>
<keyword evidence="6" id="KW-1185">Reference proteome</keyword>
<evidence type="ECO:0000259" key="4">
    <source>
        <dbReference type="PROSITE" id="PS00497"/>
    </source>
</evidence>
<dbReference type="Proteomes" id="UP000602510">
    <property type="component" value="Unassembled WGS sequence"/>
</dbReference>
<accession>A0A833TPT6</accession>
<dbReference type="GO" id="GO:0016491">
    <property type="term" value="F:oxidoreductase activity"/>
    <property type="evidence" value="ECO:0007669"/>
    <property type="project" value="InterPro"/>
</dbReference>
<organism evidence="5 6">
    <name type="scientific">Phytophthora infestans</name>
    <name type="common">Potato late blight agent</name>
    <name type="synonym">Botrytis infestans</name>
    <dbReference type="NCBI Taxonomy" id="4787"/>
    <lineage>
        <taxon>Eukaryota</taxon>
        <taxon>Sar</taxon>
        <taxon>Stramenopiles</taxon>
        <taxon>Oomycota</taxon>
        <taxon>Peronosporomycetes</taxon>
        <taxon>Peronosporales</taxon>
        <taxon>Peronosporaceae</taxon>
        <taxon>Phytophthora</taxon>
    </lineage>
</organism>
<dbReference type="SUPFAM" id="SSF48056">
    <property type="entry name" value="Di-copper centre-containing domain"/>
    <property type="match status" value="1"/>
</dbReference>
<dbReference type="Pfam" id="PF00264">
    <property type="entry name" value="Tyrosinase"/>
    <property type="match status" value="1"/>
</dbReference>
<dbReference type="PANTHER" id="PTHR11474">
    <property type="entry name" value="TYROSINASE FAMILY MEMBER"/>
    <property type="match status" value="1"/>
</dbReference>
<dbReference type="Gene3D" id="1.10.1280.10">
    <property type="entry name" value="Di-copper center containing domain from catechol oxidase"/>
    <property type="match status" value="1"/>
</dbReference>
<keyword evidence="2" id="KW-0186">Copper</keyword>
<evidence type="ECO:0000313" key="5">
    <source>
        <dbReference type="EMBL" id="KAF4044456.1"/>
    </source>
</evidence>
<dbReference type="InterPro" id="IPR050316">
    <property type="entry name" value="Tyrosinase/Hemocyanin"/>
</dbReference>
<dbReference type="PANTHER" id="PTHR11474:SF126">
    <property type="entry name" value="TYROSINASE-LIKE PROTEIN TYR-1-RELATED"/>
    <property type="match status" value="1"/>
</dbReference>
<evidence type="ECO:0000313" key="6">
    <source>
        <dbReference type="Proteomes" id="UP000602510"/>
    </source>
</evidence>
<dbReference type="EMBL" id="WSZM01000069">
    <property type="protein sequence ID" value="KAF4044456.1"/>
    <property type="molecule type" value="Genomic_DNA"/>
</dbReference>
<proteinExistence type="predicted"/>
<name>A0A833TPT6_PHYIN</name>
<evidence type="ECO:0000256" key="1">
    <source>
        <dbReference type="ARBA" id="ARBA00022723"/>
    </source>
</evidence>
<feature type="chain" id="PRO_5032590504" evidence="3">
    <location>
        <begin position="22"/>
        <end position="109"/>
    </location>
</feature>
<evidence type="ECO:0000256" key="2">
    <source>
        <dbReference type="ARBA" id="ARBA00023008"/>
    </source>
</evidence>
<reference evidence="5" key="1">
    <citation type="submission" date="2020-04" db="EMBL/GenBank/DDBJ databases">
        <title>Hybrid Assembly of Korean Phytophthora infestans isolates.</title>
        <authorList>
            <person name="Prokchorchik M."/>
            <person name="Lee Y."/>
            <person name="Seo J."/>
            <person name="Cho J.-H."/>
            <person name="Park Y.-E."/>
            <person name="Jang D.-C."/>
            <person name="Im J.-S."/>
            <person name="Choi J.-G."/>
            <person name="Park H.-J."/>
            <person name="Lee G.-B."/>
            <person name="Lee Y.-G."/>
            <person name="Hong S.-Y."/>
            <person name="Cho K."/>
            <person name="Sohn K.H."/>
        </authorList>
    </citation>
    <scope>NUCLEOTIDE SEQUENCE</scope>
    <source>
        <strain evidence="5">KR_1_A1</strain>
    </source>
</reference>
<dbReference type="InterPro" id="IPR002227">
    <property type="entry name" value="Tyrosinase_Cu-bd"/>
</dbReference>
<dbReference type="InterPro" id="IPR008922">
    <property type="entry name" value="Di-copper_centre_dom_sf"/>
</dbReference>
<dbReference type="AlphaFoldDB" id="A0A833TPT6"/>
<comment type="caution">
    <text evidence="5">The sequence shown here is derived from an EMBL/GenBank/DDBJ whole genome shotgun (WGS) entry which is preliminary data.</text>
</comment>
<feature type="signal peptide" evidence="3">
    <location>
        <begin position="1"/>
        <end position="21"/>
    </location>
</feature>
<keyword evidence="1" id="KW-0479">Metal-binding</keyword>
<dbReference type="GO" id="GO:0046872">
    <property type="term" value="F:metal ion binding"/>
    <property type="evidence" value="ECO:0007669"/>
    <property type="project" value="UniProtKB-KW"/>
</dbReference>
<dbReference type="PROSITE" id="PS00497">
    <property type="entry name" value="TYROSINASE_1"/>
    <property type="match status" value="1"/>
</dbReference>
<gene>
    <name evidence="5" type="ORF">GN244_ATG03164</name>
</gene>